<dbReference type="GO" id="GO:0016787">
    <property type="term" value="F:hydrolase activity"/>
    <property type="evidence" value="ECO:0007669"/>
    <property type="project" value="UniProtKB-KW"/>
</dbReference>
<reference evidence="3 4" key="1">
    <citation type="submission" date="2019-07" db="EMBL/GenBank/DDBJ databases">
        <title>Finished genome of Venturia effusa.</title>
        <authorList>
            <person name="Young C.A."/>
            <person name="Cox M.P."/>
            <person name="Ganley A.R.D."/>
            <person name="David W.J."/>
        </authorList>
    </citation>
    <scope>NUCLEOTIDE SEQUENCE [LARGE SCALE GENOMIC DNA]</scope>
    <source>
        <strain evidence="4">albino</strain>
    </source>
</reference>
<accession>A0A517LIQ3</accession>
<dbReference type="PANTHER" id="PTHR43798:SF31">
    <property type="entry name" value="AB HYDROLASE SUPERFAMILY PROTEIN YCLE"/>
    <property type="match status" value="1"/>
</dbReference>
<dbReference type="PANTHER" id="PTHR43798">
    <property type="entry name" value="MONOACYLGLYCEROL LIPASE"/>
    <property type="match status" value="1"/>
</dbReference>
<dbReference type="OrthoDB" id="2498029at2759"/>
<evidence type="ECO:0000313" key="4">
    <source>
        <dbReference type="Proteomes" id="UP000316270"/>
    </source>
</evidence>
<gene>
    <name evidence="3" type="ORF">FKW77_005212</name>
</gene>
<sequence>MAPKYTTTNSVTTSDGVVLRYIQAGLPTNPTLVFIPGWAQPATQWQKQISHFSDKYNVIAYDHRGHGESDKPNFGYRIARLAADLSNLIYQLDLKDTTLVAHSMGCSVVWAYWSVFSESRKRIGRMVLVDQSPCMTADPSWSEGEATAVAAAFKVGGVQQIAFGLRGPHGLSTITGLLRSFFTPSATEQDIQYTIQQSLKMSYENAATLLVEHASNDWRDVLPTINVPTLVIGAETSIFSTEGMRYIAEQIPGAEVRIFSKEEKGNHFMFWENPELFNRVVETFLEGAVRDSKRRGRERL</sequence>
<dbReference type="STRING" id="50376.A0A517LIQ3"/>
<feature type="domain" description="AB hydrolase-1" evidence="2">
    <location>
        <begin position="30"/>
        <end position="274"/>
    </location>
</feature>
<dbReference type="Proteomes" id="UP000316270">
    <property type="component" value="Chromosome 13"/>
</dbReference>
<protein>
    <recommendedName>
        <fullName evidence="2">AB hydrolase-1 domain-containing protein</fullName>
    </recommendedName>
</protein>
<dbReference type="InterPro" id="IPR029058">
    <property type="entry name" value="AB_hydrolase_fold"/>
</dbReference>
<dbReference type="GO" id="GO:0016020">
    <property type="term" value="C:membrane"/>
    <property type="evidence" value="ECO:0007669"/>
    <property type="project" value="TreeGrafter"/>
</dbReference>
<keyword evidence="4" id="KW-1185">Reference proteome</keyword>
<evidence type="ECO:0000313" key="3">
    <source>
        <dbReference type="EMBL" id="QDS75522.1"/>
    </source>
</evidence>
<dbReference type="Gene3D" id="3.40.50.1820">
    <property type="entry name" value="alpha/beta hydrolase"/>
    <property type="match status" value="1"/>
</dbReference>
<evidence type="ECO:0000259" key="2">
    <source>
        <dbReference type="Pfam" id="PF00561"/>
    </source>
</evidence>
<keyword evidence="1" id="KW-0378">Hydrolase</keyword>
<dbReference type="InterPro" id="IPR050266">
    <property type="entry name" value="AB_hydrolase_sf"/>
</dbReference>
<dbReference type="SUPFAM" id="SSF53474">
    <property type="entry name" value="alpha/beta-Hydrolases"/>
    <property type="match status" value="1"/>
</dbReference>
<name>A0A517LIQ3_9PEZI</name>
<dbReference type="AlphaFoldDB" id="A0A517LIQ3"/>
<proteinExistence type="predicted"/>
<dbReference type="InterPro" id="IPR000073">
    <property type="entry name" value="AB_hydrolase_1"/>
</dbReference>
<dbReference type="EMBL" id="CP042197">
    <property type="protein sequence ID" value="QDS75522.1"/>
    <property type="molecule type" value="Genomic_DNA"/>
</dbReference>
<organism evidence="3 4">
    <name type="scientific">Venturia effusa</name>
    <dbReference type="NCBI Taxonomy" id="50376"/>
    <lineage>
        <taxon>Eukaryota</taxon>
        <taxon>Fungi</taxon>
        <taxon>Dikarya</taxon>
        <taxon>Ascomycota</taxon>
        <taxon>Pezizomycotina</taxon>
        <taxon>Dothideomycetes</taxon>
        <taxon>Pleosporomycetidae</taxon>
        <taxon>Venturiales</taxon>
        <taxon>Venturiaceae</taxon>
        <taxon>Venturia</taxon>
    </lineage>
</organism>
<evidence type="ECO:0000256" key="1">
    <source>
        <dbReference type="ARBA" id="ARBA00022801"/>
    </source>
</evidence>
<dbReference type="Pfam" id="PF00561">
    <property type="entry name" value="Abhydrolase_1"/>
    <property type="match status" value="1"/>
</dbReference>